<keyword evidence="10" id="KW-1185">Reference proteome</keyword>
<organism evidence="9 10">
    <name type="scientific">Marasmiellus scandens</name>
    <dbReference type="NCBI Taxonomy" id="2682957"/>
    <lineage>
        <taxon>Eukaryota</taxon>
        <taxon>Fungi</taxon>
        <taxon>Dikarya</taxon>
        <taxon>Basidiomycota</taxon>
        <taxon>Agaricomycotina</taxon>
        <taxon>Agaricomycetes</taxon>
        <taxon>Agaricomycetidae</taxon>
        <taxon>Agaricales</taxon>
        <taxon>Marasmiineae</taxon>
        <taxon>Omphalotaceae</taxon>
        <taxon>Marasmiellus</taxon>
    </lineage>
</organism>
<dbReference type="PROSITE" id="PS00027">
    <property type="entry name" value="HOMEOBOX_1"/>
    <property type="match status" value="2"/>
</dbReference>
<comment type="caution">
    <text evidence="9">The sequence shown here is derived from an EMBL/GenBank/DDBJ whole genome shotgun (WGS) entry which is preliminary data.</text>
</comment>
<feature type="compositionally biased region" description="Pro residues" evidence="7">
    <location>
        <begin position="227"/>
        <end position="240"/>
    </location>
</feature>
<feature type="compositionally biased region" description="Polar residues" evidence="7">
    <location>
        <begin position="114"/>
        <end position="126"/>
    </location>
</feature>
<evidence type="ECO:0000256" key="3">
    <source>
        <dbReference type="ARBA" id="ARBA00023155"/>
    </source>
</evidence>
<feature type="compositionally biased region" description="Low complexity" evidence="7">
    <location>
        <begin position="357"/>
        <end position="375"/>
    </location>
</feature>
<dbReference type="PANTHER" id="PTHR24324:SF5">
    <property type="entry name" value="HEMATOPOIETICALLY-EXPRESSED HOMEOBOX PROTEIN HHEX"/>
    <property type="match status" value="1"/>
</dbReference>
<evidence type="ECO:0000259" key="8">
    <source>
        <dbReference type="PROSITE" id="PS50071"/>
    </source>
</evidence>
<dbReference type="Proteomes" id="UP001498398">
    <property type="component" value="Unassembled WGS sequence"/>
</dbReference>
<dbReference type="InterPro" id="IPR001356">
    <property type="entry name" value="HD"/>
</dbReference>
<dbReference type="InterPro" id="IPR051000">
    <property type="entry name" value="Homeobox_DNA-bind_prot"/>
</dbReference>
<feature type="compositionally biased region" description="Polar residues" evidence="7">
    <location>
        <begin position="1"/>
        <end position="11"/>
    </location>
</feature>
<feature type="region of interest" description="Disordered" evidence="7">
    <location>
        <begin position="1"/>
        <end position="26"/>
    </location>
</feature>
<dbReference type="SMART" id="SM00389">
    <property type="entry name" value="HOX"/>
    <property type="match status" value="3"/>
</dbReference>
<evidence type="ECO:0000256" key="1">
    <source>
        <dbReference type="ARBA" id="ARBA00004123"/>
    </source>
</evidence>
<dbReference type="PANTHER" id="PTHR24324">
    <property type="entry name" value="HOMEOBOX PROTEIN HHEX"/>
    <property type="match status" value="1"/>
</dbReference>
<feature type="compositionally biased region" description="Polar residues" evidence="7">
    <location>
        <begin position="406"/>
        <end position="419"/>
    </location>
</feature>
<feature type="compositionally biased region" description="Low complexity" evidence="7">
    <location>
        <begin position="84"/>
        <end position="94"/>
    </location>
</feature>
<keyword evidence="4 5" id="KW-0539">Nucleus</keyword>
<feature type="domain" description="Homeobox" evidence="8">
    <location>
        <begin position="148"/>
        <end position="208"/>
    </location>
</feature>
<evidence type="ECO:0000256" key="7">
    <source>
        <dbReference type="SAM" id="MobiDB-lite"/>
    </source>
</evidence>
<keyword evidence="3 5" id="KW-0371">Homeobox</keyword>
<evidence type="ECO:0000313" key="10">
    <source>
        <dbReference type="Proteomes" id="UP001498398"/>
    </source>
</evidence>
<accession>A0ABR1JQB8</accession>
<dbReference type="InterPro" id="IPR017970">
    <property type="entry name" value="Homeobox_CS"/>
</dbReference>
<gene>
    <name evidence="9" type="ORF">VKT23_005523</name>
</gene>
<dbReference type="Pfam" id="PF00046">
    <property type="entry name" value="Homeodomain"/>
    <property type="match status" value="3"/>
</dbReference>
<feature type="DNA-binding region" description="Homeobox" evidence="5">
    <location>
        <begin position="150"/>
        <end position="209"/>
    </location>
</feature>
<sequence>MPPSAQSSSLQDKQKKPRHRHSPSQLAALNELYEKDEHPALELRVSLAERLGMETKTVNAWFQNKRASSKKRTMSRSNAPYDHSSVSHSTSSISRPTDIDDYDDGYSSVDYQNPLRSHSPAPSSNGRAWSTFYSGNLEHAQFLTENDSVPRRIRIRPTGEQIEELRKLFNITHHPSNEQRQALADRIGMRYQSITNWFQNQRSLLKKRDGEPTVIPPEDSIRQYSAFPPPAPHSLPPRPNHPSLAPARSRRSLSPRPREDLPISRRSLRRSSTPYGTPMETRPRRTRPEQYQLNALNQLYAKTSHPSIEERSALAQEIGMDLGKVTNWFRNVRQTRKRNKKASAGSGDEYEDDHVYSASVSRSGSPSIRSSASSINEDMMDYEDAAPPSGTISDEGSDDEYEEAVTPSSHRSPSPALNKSFGSLNGLPVQRLTLSTLSLAAIDSAEMEKGSVRSGIKVEDAMLLLTFHHQLVR</sequence>
<feature type="DNA-binding region" description="Homeobox" evidence="5">
    <location>
        <begin position="14"/>
        <end position="73"/>
    </location>
</feature>
<dbReference type="InterPro" id="IPR009057">
    <property type="entry name" value="Homeodomain-like_sf"/>
</dbReference>
<dbReference type="PROSITE" id="PS50071">
    <property type="entry name" value="HOMEOBOX_2"/>
    <property type="match status" value="3"/>
</dbReference>
<feature type="domain" description="Homeobox" evidence="8">
    <location>
        <begin position="279"/>
        <end position="339"/>
    </location>
</feature>
<keyword evidence="2 5" id="KW-0238">DNA-binding</keyword>
<evidence type="ECO:0000256" key="6">
    <source>
        <dbReference type="RuleBase" id="RU000682"/>
    </source>
</evidence>
<feature type="region of interest" description="Disordered" evidence="7">
    <location>
        <begin position="66"/>
        <end position="126"/>
    </location>
</feature>
<reference evidence="9 10" key="1">
    <citation type="submission" date="2024-01" db="EMBL/GenBank/DDBJ databases">
        <title>A draft genome for the cacao thread blight pathogen Marasmiellus scandens.</title>
        <authorList>
            <person name="Baruah I.K."/>
            <person name="Leung J."/>
            <person name="Bukari Y."/>
            <person name="Amoako-Attah I."/>
            <person name="Meinhardt L.W."/>
            <person name="Bailey B.A."/>
            <person name="Cohen S.P."/>
        </authorList>
    </citation>
    <scope>NUCLEOTIDE SEQUENCE [LARGE SCALE GENOMIC DNA]</scope>
    <source>
        <strain evidence="9 10">GH-19</strain>
    </source>
</reference>
<name>A0ABR1JQB8_9AGAR</name>
<feature type="region of interest" description="Disordered" evidence="7">
    <location>
        <begin position="208"/>
        <end position="290"/>
    </location>
</feature>
<proteinExistence type="predicted"/>
<evidence type="ECO:0000256" key="2">
    <source>
        <dbReference type="ARBA" id="ARBA00023125"/>
    </source>
</evidence>
<feature type="DNA-binding region" description="Homeobox" evidence="5">
    <location>
        <begin position="281"/>
        <end position="340"/>
    </location>
</feature>
<evidence type="ECO:0000256" key="4">
    <source>
        <dbReference type="ARBA" id="ARBA00023242"/>
    </source>
</evidence>
<evidence type="ECO:0000313" key="9">
    <source>
        <dbReference type="EMBL" id="KAK7465548.1"/>
    </source>
</evidence>
<comment type="subcellular location">
    <subcellularLocation>
        <location evidence="1 5 6">Nucleus</location>
    </subcellularLocation>
</comment>
<feature type="region of interest" description="Disordered" evidence="7">
    <location>
        <begin position="335"/>
        <end position="419"/>
    </location>
</feature>
<dbReference type="CDD" id="cd00086">
    <property type="entry name" value="homeodomain"/>
    <property type="match status" value="3"/>
</dbReference>
<feature type="domain" description="Homeobox" evidence="8">
    <location>
        <begin position="12"/>
        <end position="72"/>
    </location>
</feature>
<protein>
    <recommendedName>
        <fullName evidence="8">Homeobox domain-containing protein</fullName>
    </recommendedName>
</protein>
<dbReference type="SUPFAM" id="SSF46689">
    <property type="entry name" value="Homeodomain-like"/>
    <property type="match status" value="3"/>
</dbReference>
<dbReference type="EMBL" id="JBANRG010000006">
    <property type="protein sequence ID" value="KAK7465548.1"/>
    <property type="molecule type" value="Genomic_DNA"/>
</dbReference>
<dbReference type="Gene3D" id="1.10.10.60">
    <property type="entry name" value="Homeodomain-like"/>
    <property type="match status" value="3"/>
</dbReference>
<evidence type="ECO:0000256" key="5">
    <source>
        <dbReference type="PROSITE-ProRule" id="PRU00108"/>
    </source>
</evidence>